<name>K8XD58_RHOOP</name>
<dbReference type="GO" id="GO:0009317">
    <property type="term" value="C:acetyl-CoA carboxylase complex"/>
    <property type="evidence" value="ECO:0007669"/>
    <property type="project" value="TreeGrafter"/>
</dbReference>
<dbReference type="PANTHER" id="PTHR43842">
    <property type="entry name" value="PROPIONYL-COA CARBOXYLASE BETA CHAIN"/>
    <property type="match status" value="1"/>
</dbReference>
<organism evidence="3 5">
    <name type="scientific">Rhodococcus opacus M213</name>
    <dbReference type="NCBI Taxonomy" id="1129896"/>
    <lineage>
        <taxon>Bacteria</taxon>
        <taxon>Bacillati</taxon>
        <taxon>Actinomycetota</taxon>
        <taxon>Actinomycetes</taxon>
        <taxon>Mycobacteriales</taxon>
        <taxon>Nocardiaceae</taxon>
        <taxon>Rhodococcus</taxon>
    </lineage>
</organism>
<dbReference type="RefSeq" id="WP_005265609.1">
    <property type="nucleotide sequence ID" value="NZ_AJYC02000364.1"/>
</dbReference>
<dbReference type="EMBL" id="AJYC02000400">
    <property type="protein sequence ID" value="EKT76267.1"/>
    <property type="molecule type" value="Genomic_DNA"/>
</dbReference>
<proteinExistence type="predicted"/>
<dbReference type="InterPro" id="IPR034733">
    <property type="entry name" value="AcCoA_carboxyl_beta"/>
</dbReference>
<sequence>KDLLSYLPSNNQAAAPRMLPTDPITGSIDDSLTAEDLELDTLIPDSANQPYDMHEVIRRILDDDEFLEVQAERAG</sequence>
<dbReference type="AlphaFoldDB" id="K8XD58"/>
<feature type="non-terminal residue" evidence="3">
    <location>
        <position position="75"/>
    </location>
</feature>
<dbReference type="Pfam" id="PF01039">
    <property type="entry name" value="Carboxyl_trans"/>
    <property type="match status" value="1"/>
</dbReference>
<dbReference type="EMBL" id="AJYC02000364">
    <property type="protein sequence ID" value="EKT76308.1"/>
    <property type="molecule type" value="Genomic_DNA"/>
</dbReference>
<dbReference type="GO" id="GO:0004658">
    <property type="term" value="F:propionyl-CoA carboxylase activity"/>
    <property type="evidence" value="ECO:0007669"/>
    <property type="project" value="TreeGrafter"/>
</dbReference>
<protein>
    <submittedName>
        <fullName evidence="3">Propionyl-CoA carboxylase beta subunit</fullName>
    </submittedName>
</protein>
<dbReference type="InterPro" id="IPR029045">
    <property type="entry name" value="ClpP/crotonase-like_dom_sf"/>
</dbReference>
<dbReference type="InterPro" id="IPR051047">
    <property type="entry name" value="AccD/PCCB"/>
</dbReference>
<gene>
    <name evidence="4" type="ORF">WSS_A43415</name>
    <name evidence="3" type="ORF">WSS_A43620</name>
</gene>
<feature type="domain" description="Acetyl-coenzyme A carboxylase carboxyl transferase subunit beta" evidence="2">
    <location>
        <begin position="2"/>
        <end position="74"/>
    </location>
</feature>
<evidence type="ECO:0000313" key="3">
    <source>
        <dbReference type="EMBL" id="EKT76267.1"/>
    </source>
</evidence>
<feature type="region of interest" description="Disordered" evidence="1">
    <location>
        <begin position="1"/>
        <end position="25"/>
    </location>
</feature>
<evidence type="ECO:0000259" key="2">
    <source>
        <dbReference type="Pfam" id="PF01039"/>
    </source>
</evidence>
<accession>K8XD58</accession>
<dbReference type="Proteomes" id="UP000005951">
    <property type="component" value="Unassembled WGS sequence"/>
</dbReference>
<comment type="caution">
    <text evidence="3">The sequence shown here is derived from an EMBL/GenBank/DDBJ whole genome shotgun (WGS) entry which is preliminary data.</text>
</comment>
<evidence type="ECO:0000313" key="5">
    <source>
        <dbReference type="Proteomes" id="UP000005951"/>
    </source>
</evidence>
<evidence type="ECO:0000313" key="4">
    <source>
        <dbReference type="EMBL" id="EKT76308.1"/>
    </source>
</evidence>
<reference evidence="3 5" key="1">
    <citation type="journal article" date="2013" name="Genome Announc.">
        <title>Draft Genome Sequence of Rhodococcus opacus Strain M213 Shows a Diverse Catabolic Potential.</title>
        <authorList>
            <person name="Pathak A."/>
            <person name="Green S.J."/>
            <person name="Ogram A."/>
            <person name="Chauhan A."/>
        </authorList>
    </citation>
    <scope>NUCLEOTIDE SEQUENCE [LARGE SCALE GENOMIC DNA]</scope>
    <source>
        <strain evidence="3 5">M213</strain>
    </source>
</reference>
<dbReference type="PANTHER" id="PTHR43842:SF2">
    <property type="entry name" value="PROPIONYL-COA CARBOXYLASE BETA CHAIN, MITOCHONDRIAL"/>
    <property type="match status" value="1"/>
</dbReference>
<dbReference type="SUPFAM" id="SSF52096">
    <property type="entry name" value="ClpP/crotonase"/>
    <property type="match status" value="1"/>
</dbReference>
<feature type="non-terminal residue" evidence="3">
    <location>
        <position position="1"/>
    </location>
</feature>
<dbReference type="Gene3D" id="3.90.226.10">
    <property type="entry name" value="2-enoyl-CoA Hydratase, Chain A, domain 1"/>
    <property type="match status" value="1"/>
</dbReference>
<evidence type="ECO:0000256" key="1">
    <source>
        <dbReference type="SAM" id="MobiDB-lite"/>
    </source>
</evidence>